<name>A0A9D4R179_DREPO</name>
<sequence length="105" mass="12603">MFESVTYLGWVVVDWKTLNTTLIVKFTRNWARQKMYNRRRELKSCSGQEIIFINEDLAQLHAQLLYVARGKILKRVAGSFEPKLFRPRPKFHYYYYADDCDSDDE</sequence>
<reference evidence="1" key="1">
    <citation type="journal article" date="2019" name="bioRxiv">
        <title>The Genome of the Zebra Mussel, Dreissena polymorpha: A Resource for Invasive Species Research.</title>
        <authorList>
            <person name="McCartney M.A."/>
            <person name="Auch B."/>
            <person name="Kono T."/>
            <person name="Mallez S."/>
            <person name="Zhang Y."/>
            <person name="Obille A."/>
            <person name="Becker A."/>
            <person name="Abrahante J.E."/>
            <person name="Garbe J."/>
            <person name="Badalamenti J.P."/>
            <person name="Herman A."/>
            <person name="Mangelson H."/>
            <person name="Liachko I."/>
            <person name="Sullivan S."/>
            <person name="Sone E.D."/>
            <person name="Koren S."/>
            <person name="Silverstein K.A.T."/>
            <person name="Beckman K.B."/>
            <person name="Gohl D.M."/>
        </authorList>
    </citation>
    <scope>NUCLEOTIDE SEQUENCE</scope>
    <source>
        <strain evidence="1">Duluth1</strain>
        <tissue evidence="1">Whole animal</tissue>
    </source>
</reference>
<reference evidence="1" key="2">
    <citation type="submission" date="2020-11" db="EMBL/GenBank/DDBJ databases">
        <authorList>
            <person name="McCartney M.A."/>
            <person name="Auch B."/>
            <person name="Kono T."/>
            <person name="Mallez S."/>
            <person name="Becker A."/>
            <person name="Gohl D.M."/>
            <person name="Silverstein K.A.T."/>
            <person name="Koren S."/>
            <person name="Bechman K.B."/>
            <person name="Herman A."/>
            <person name="Abrahante J.E."/>
            <person name="Garbe J."/>
        </authorList>
    </citation>
    <scope>NUCLEOTIDE SEQUENCE</scope>
    <source>
        <strain evidence="1">Duluth1</strain>
        <tissue evidence="1">Whole animal</tissue>
    </source>
</reference>
<dbReference type="Proteomes" id="UP000828390">
    <property type="component" value="Unassembled WGS sequence"/>
</dbReference>
<comment type="caution">
    <text evidence="1">The sequence shown here is derived from an EMBL/GenBank/DDBJ whole genome shotgun (WGS) entry which is preliminary data.</text>
</comment>
<evidence type="ECO:0000313" key="2">
    <source>
        <dbReference type="Proteomes" id="UP000828390"/>
    </source>
</evidence>
<evidence type="ECO:0000313" key="1">
    <source>
        <dbReference type="EMBL" id="KAH3850262.1"/>
    </source>
</evidence>
<accession>A0A9D4R179</accession>
<gene>
    <name evidence="1" type="ORF">DPMN_092670</name>
</gene>
<dbReference type="EMBL" id="JAIWYP010000003">
    <property type="protein sequence ID" value="KAH3850262.1"/>
    <property type="molecule type" value="Genomic_DNA"/>
</dbReference>
<proteinExistence type="predicted"/>
<dbReference type="AlphaFoldDB" id="A0A9D4R179"/>
<protein>
    <submittedName>
        <fullName evidence="1">Uncharacterized protein</fullName>
    </submittedName>
</protein>
<organism evidence="1 2">
    <name type="scientific">Dreissena polymorpha</name>
    <name type="common">Zebra mussel</name>
    <name type="synonym">Mytilus polymorpha</name>
    <dbReference type="NCBI Taxonomy" id="45954"/>
    <lineage>
        <taxon>Eukaryota</taxon>
        <taxon>Metazoa</taxon>
        <taxon>Spiralia</taxon>
        <taxon>Lophotrochozoa</taxon>
        <taxon>Mollusca</taxon>
        <taxon>Bivalvia</taxon>
        <taxon>Autobranchia</taxon>
        <taxon>Heteroconchia</taxon>
        <taxon>Euheterodonta</taxon>
        <taxon>Imparidentia</taxon>
        <taxon>Neoheterodontei</taxon>
        <taxon>Myida</taxon>
        <taxon>Dreissenoidea</taxon>
        <taxon>Dreissenidae</taxon>
        <taxon>Dreissena</taxon>
    </lineage>
</organism>
<keyword evidence="2" id="KW-1185">Reference proteome</keyword>